<name>A0A6J2JYU0_BOMMA</name>
<feature type="region of interest" description="Disordered" evidence="1">
    <location>
        <begin position="1"/>
        <end position="69"/>
    </location>
</feature>
<gene>
    <name evidence="3" type="primary">LOC114245869</name>
</gene>
<organism evidence="2 3">
    <name type="scientific">Bombyx mandarina</name>
    <name type="common">Wild silk moth</name>
    <name type="synonym">Wild silkworm</name>
    <dbReference type="NCBI Taxonomy" id="7092"/>
    <lineage>
        <taxon>Eukaryota</taxon>
        <taxon>Metazoa</taxon>
        <taxon>Ecdysozoa</taxon>
        <taxon>Arthropoda</taxon>
        <taxon>Hexapoda</taxon>
        <taxon>Insecta</taxon>
        <taxon>Pterygota</taxon>
        <taxon>Neoptera</taxon>
        <taxon>Endopterygota</taxon>
        <taxon>Lepidoptera</taxon>
        <taxon>Glossata</taxon>
        <taxon>Ditrysia</taxon>
        <taxon>Bombycoidea</taxon>
        <taxon>Bombycidae</taxon>
        <taxon>Bombycinae</taxon>
        <taxon>Bombyx</taxon>
    </lineage>
</organism>
<reference evidence="3" key="1">
    <citation type="submission" date="2025-08" db="UniProtKB">
        <authorList>
            <consortium name="RefSeq"/>
        </authorList>
    </citation>
    <scope>IDENTIFICATION</scope>
    <source>
        <tissue evidence="3">Silk gland</tissue>
    </source>
</reference>
<feature type="compositionally biased region" description="Basic and acidic residues" evidence="1">
    <location>
        <begin position="1"/>
        <end position="46"/>
    </location>
</feature>
<sequence length="361" mass="41731">MGLKVNPDKNTNKIEAQIEKTPEHTTEKSETENKHLESQNKPDKQKSNKSGTEHRKKPKQEKKRSIDHNLVTTYHPRPMPPYCPYWQPCWPPIAICKWAPYFHFSNTIRSFQIPVIINPNQILAPVPNPYIGMVAPPVLSPLVQYGNGSKIPHRYEPLVNQTDVPDSSVMEYVINEITDDNCDDPNFSSIIRDDDDEKNNNNVAIDDKDTRDADVTEERKETTTDPLEGYLKLPKNLFPKARSIKFNPNLMIDEICKLPNILQHTPWILDLEFGIPRAPTTRVIPAYNVKFNSIHCKNTPDAIHPGFDSCGQDFKEMFLFYYDSIISTWYNGYVIWNNDNSIDNFQKWLMLPLQLLGMCWS</sequence>
<protein>
    <submittedName>
        <fullName evidence="3">Uncharacterized protein LOC114245869</fullName>
    </submittedName>
</protein>
<feature type="region of interest" description="Disordered" evidence="1">
    <location>
        <begin position="184"/>
        <end position="223"/>
    </location>
</feature>
<proteinExistence type="predicted"/>
<evidence type="ECO:0000313" key="3">
    <source>
        <dbReference type="RefSeq" id="XP_028033977.1"/>
    </source>
</evidence>
<dbReference type="AlphaFoldDB" id="A0A6J2JYU0"/>
<evidence type="ECO:0000313" key="2">
    <source>
        <dbReference type="Proteomes" id="UP000504629"/>
    </source>
</evidence>
<dbReference type="KEGG" id="bman:114245869"/>
<evidence type="ECO:0000256" key="1">
    <source>
        <dbReference type="SAM" id="MobiDB-lite"/>
    </source>
</evidence>
<dbReference type="Proteomes" id="UP000504629">
    <property type="component" value="Unplaced"/>
</dbReference>
<accession>A0A6J2JYU0</accession>
<dbReference type="OrthoDB" id="7285054at2759"/>
<dbReference type="GeneID" id="114245869"/>
<keyword evidence="2" id="KW-1185">Reference proteome</keyword>
<dbReference type="RefSeq" id="XP_028033977.1">
    <property type="nucleotide sequence ID" value="XM_028178176.1"/>
</dbReference>
<feature type="compositionally biased region" description="Basic and acidic residues" evidence="1">
    <location>
        <begin position="205"/>
        <end position="223"/>
    </location>
</feature>